<gene>
    <name evidence="1" type="ORF">AAFF_G00090810</name>
</gene>
<protein>
    <submittedName>
        <fullName evidence="1">Uncharacterized protein</fullName>
    </submittedName>
</protein>
<name>A0AAD7RVY3_9TELE</name>
<accession>A0AAD7RVY3</accession>
<dbReference type="Proteomes" id="UP001221898">
    <property type="component" value="Unassembled WGS sequence"/>
</dbReference>
<evidence type="ECO:0000313" key="1">
    <source>
        <dbReference type="EMBL" id="KAJ8391294.1"/>
    </source>
</evidence>
<proteinExistence type="predicted"/>
<sequence>MSTATAPTTLLRTDMQYDVRTCFVHQLKLLCGQGNTSSSICHQTCVTWMASWPLNHTLMPLRDQAGTHQWPAPTLLRGVSGKIRVPNLTNVPQLVQKSHQLCRVRATYVPPISDATVLADPPRPVSTTRSSLSSDLVALDPDNIMPSDVKDKFRALHREFDEVFDPQFKGYNGAVGPFQAKVNMGPVQPPQRKGRVPQYSKGQLQELQAQFDMLECLQET</sequence>
<evidence type="ECO:0000313" key="2">
    <source>
        <dbReference type="Proteomes" id="UP001221898"/>
    </source>
</evidence>
<dbReference type="EMBL" id="JAINUG010000159">
    <property type="protein sequence ID" value="KAJ8391294.1"/>
    <property type="molecule type" value="Genomic_DNA"/>
</dbReference>
<keyword evidence="2" id="KW-1185">Reference proteome</keyword>
<reference evidence="1" key="1">
    <citation type="journal article" date="2023" name="Science">
        <title>Genome structures resolve the early diversification of teleost fishes.</title>
        <authorList>
            <person name="Parey E."/>
            <person name="Louis A."/>
            <person name="Montfort J."/>
            <person name="Bouchez O."/>
            <person name="Roques C."/>
            <person name="Iampietro C."/>
            <person name="Lluch J."/>
            <person name="Castinel A."/>
            <person name="Donnadieu C."/>
            <person name="Desvignes T."/>
            <person name="Floi Bucao C."/>
            <person name="Jouanno E."/>
            <person name="Wen M."/>
            <person name="Mejri S."/>
            <person name="Dirks R."/>
            <person name="Jansen H."/>
            <person name="Henkel C."/>
            <person name="Chen W.J."/>
            <person name="Zahm M."/>
            <person name="Cabau C."/>
            <person name="Klopp C."/>
            <person name="Thompson A.W."/>
            <person name="Robinson-Rechavi M."/>
            <person name="Braasch I."/>
            <person name="Lecointre G."/>
            <person name="Bobe J."/>
            <person name="Postlethwait J.H."/>
            <person name="Berthelot C."/>
            <person name="Roest Crollius H."/>
            <person name="Guiguen Y."/>
        </authorList>
    </citation>
    <scope>NUCLEOTIDE SEQUENCE</scope>
    <source>
        <strain evidence="1">NC1722</strain>
    </source>
</reference>
<dbReference type="AlphaFoldDB" id="A0AAD7RVY3"/>
<organism evidence="1 2">
    <name type="scientific">Aldrovandia affinis</name>
    <dbReference type="NCBI Taxonomy" id="143900"/>
    <lineage>
        <taxon>Eukaryota</taxon>
        <taxon>Metazoa</taxon>
        <taxon>Chordata</taxon>
        <taxon>Craniata</taxon>
        <taxon>Vertebrata</taxon>
        <taxon>Euteleostomi</taxon>
        <taxon>Actinopterygii</taxon>
        <taxon>Neopterygii</taxon>
        <taxon>Teleostei</taxon>
        <taxon>Notacanthiformes</taxon>
        <taxon>Halosauridae</taxon>
        <taxon>Aldrovandia</taxon>
    </lineage>
</organism>
<comment type="caution">
    <text evidence="1">The sequence shown here is derived from an EMBL/GenBank/DDBJ whole genome shotgun (WGS) entry which is preliminary data.</text>
</comment>